<evidence type="ECO:0000256" key="2">
    <source>
        <dbReference type="SAM" id="SignalP"/>
    </source>
</evidence>
<dbReference type="PANTHER" id="PTHR22803">
    <property type="entry name" value="MANNOSE, PHOSPHOLIPASE, LECTIN RECEPTOR RELATED"/>
    <property type="match status" value="1"/>
</dbReference>
<dbReference type="Pfam" id="PF00059">
    <property type="entry name" value="Lectin_C"/>
    <property type="match status" value="2"/>
</dbReference>
<evidence type="ECO:0000313" key="5">
    <source>
        <dbReference type="Proteomes" id="UP000271974"/>
    </source>
</evidence>
<evidence type="ECO:0000259" key="3">
    <source>
        <dbReference type="PROSITE" id="PS50041"/>
    </source>
</evidence>
<evidence type="ECO:0000256" key="1">
    <source>
        <dbReference type="ARBA" id="ARBA00023157"/>
    </source>
</evidence>
<reference evidence="4 5" key="1">
    <citation type="submission" date="2019-01" db="EMBL/GenBank/DDBJ databases">
        <title>A draft genome assembly of the solar-powered sea slug Elysia chlorotica.</title>
        <authorList>
            <person name="Cai H."/>
            <person name="Li Q."/>
            <person name="Fang X."/>
            <person name="Li J."/>
            <person name="Curtis N.E."/>
            <person name="Altenburger A."/>
            <person name="Shibata T."/>
            <person name="Feng M."/>
            <person name="Maeda T."/>
            <person name="Schwartz J.A."/>
            <person name="Shigenobu S."/>
            <person name="Lundholm N."/>
            <person name="Nishiyama T."/>
            <person name="Yang H."/>
            <person name="Hasebe M."/>
            <person name="Li S."/>
            <person name="Pierce S.K."/>
            <person name="Wang J."/>
        </authorList>
    </citation>
    <scope>NUCLEOTIDE SEQUENCE [LARGE SCALE GENOMIC DNA]</scope>
    <source>
        <strain evidence="4">EC2010</strain>
        <tissue evidence="4">Whole organism of an adult</tissue>
    </source>
</reference>
<keyword evidence="5" id="KW-1185">Reference proteome</keyword>
<dbReference type="InterPro" id="IPR018378">
    <property type="entry name" value="C-type_lectin_CS"/>
</dbReference>
<dbReference type="Gene3D" id="3.10.100.10">
    <property type="entry name" value="Mannose-Binding Protein A, subunit A"/>
    <property type="match status" value="2"/>
</dbReference>
<dbReference type="AlphaFoldDB" id="A0A433TKU8"/>
<keyword evidence="1" id="KW-1015">Disulfide bond</keyword>
<feature type="chain" id="PRO_5019521787" description="C-type lectin domain-containing protein" evidence="2">
    <location>
        <begin position="27"/>
        <end position="312"/>
    </location>
</feature>
<dbReference type="Proteomes" id="UP000271974">
    <property type="component" value="Unassembled WGS sequence"/>
</dbReference>
<dbReference type="OrthoDB" id="6051775at2759"/>
<dbReference type="InterPro" id="IPR001304">
    <property type="entry name" value="C-type_lectin-like"/>
</dbReference>
<dbReference type="InterPro" id="IPR050111">
    <property type="entry name" value="C-type_lectin/snaclec_domain"/>
</dbReference>
<evidence type="ECO:0000313" key="4">
    <source>
        <dbReference type="EMBL" id="RUS82192.1"/>
    </source>
</evidence>
<accession>A0A433TKU8</accession>
<dbReference type="EMBL" id="RQTK01000299">
    <property type="protein sequence ID" value="RUS82192.1"/>
    <property type="molecule type" value="Genomic_DNA"/>
</dbReference>
<feature type="domain" description="C-type lectin" evidence="3">
    <location>
        <begin position="192"/>
        <end position="298"/>
    </location>
</feature>
<gene>
    <name evidence="4" type="ORF">EGW08_010074</name>
</gene>
<sequence length="312" mass="34864">MSSRSRSRSSIAWTLWVCLVWTSVLGEVHDTNDDLNSGLSDREGHIEKRAGRACPRKWRLYGDNCYFFIKKNLPITTARQRCASKGAKLASIQSKEENNFIASKAKARTWVGLSDAENEGLFLLEDGSAASFLNWRLGQPSNSPYDEDCVVLSKVGKWNDLSCTTEKRRALCKMNKPLLGLPCPNGWVTGTVGDYCYLFGEEKMTQPEAIAFCAVNLGLLAKLDSQEEINSIKQYLTHVFWIGANDALEEGTYMWLDLSPVTFFPWASGAPSDQGGDEDCVEMDPQTGDWNDVGCNREEKRFVVCKKPANTK</sequence>
<dbReference type="SMART" id="SM00034">
    <property type="entry name" value="CLECT"/>
    <property type="match status" value="2"/>
</dbReference>
<feature type="signal peptide" evidence="2">
    <location>
        <begin position="1"/>
        <end position="26"/>
    </location>
</feature>
<dbReference type="PROSITE" id="PS50041">
    <property type="entry name" value="C_TYPE_LECTIN_2"/>
    <property type="match status" value="2"/>
</dbReference>
<proteinExistence type="predicted"/>
<comment type="caution">
    <text evidence="4">The sequence shown here is derived from an EMBL/GenBank/DDBJ whole genome shotgun (WGS) entry which is preliminary data.</text>
</comment>
<dbReference type="InterPro" id="IPR016186">
    <property type="entry name" value="C-type_lectin-like/link_sf"/>
</dbReference>
<organism evidence="4 5">
    <name type="scientific">Elysia chlorotica</name>
    <name type="common">Eastern emerald elysia</name>
    <name type="synonym">Sea slug</name>
    <dbReference type="NCBI Taxonomy" id="188477"/>
    <lineage>
        <taxon>Eukaryota</taxon>
        <taxon>Metazoa</taxon>
        <taxon>Spiralia</taxon>
        <taxon>Lophotrochozoa</taxon>
        <taxon>Mollusca</taxon>
        <taxon>Gastropoda</taxon>
        <taxon>Heterobranchia</taxon>
        <taxon>Euthyneura</taxon>
        <taxon>Panpulmonata</taxon>
        <taxon>Sacoglossa</taxon>
        <taxon>Placobranchoidea</taxon>
        <taxon>Plakobranchidae</taxon>
        <taxon>Elysia</taxon>
    </lineage>
</organism>
<dbReference type="InterPro" id="IPR016187">
    <property type="entry name" value="CTDL_fold"/>
</dbReference>
<dbReference type="SUPFAM" id="SSF56436">
    <property type="entry name" value="C-type lectin-like"/>
    <property type="match status" value="2"/>
</dbReference>
<protein>
    <recommendedName>
        <fullName evidence="3">C-type lectin domain-containing protein</fullName>
    </recommendedName>
</protein>
<keyword evidence="2" id="KW-0732">Signal</keyword>
<feature type="domain" description="C-type lectin" evidence="3">
    <location>
        <begin position="61"/>
        <end position="163"/>
    </location>
</feature>
<name>A0A433TKU8_ELYCH</name>
<dbReference type="PROSITE" id="PS00615">
    <property type="entry name" value="C_TYPE_LECTIN_1"/>
    <property type="match status" value="1"/>
</dbReference>